<comment type="caution">
    <text evidence="2">The sequence shown here is derived from an EMBL/GenBank/DDBJ whole genome shotgun (WGS) entry which is preliminary data.</text>
</comment>
<evidence type="ECO:0000256" key="1">
    <source>
        <dbReference type="SAM" id="SignalP"/>
    </source>
</evidence>
<dbReference type="RefSeq" id="WP_109262660.1">
    <property type="nucleotide sequence ID" value="NZ_QEWP01000001.1"/>
</dbReference>
<organism evidence="2 3">
    <name type="scientific">Marinilabilia rubra</name>
    <dbReference type="NCBI Taxonomy" id="2162893"/>
    <lineage>
        <taxon>Bacteria</taxon>
        <taxon>Pseudomonadati</taxon>
        <taxon>Bacteroidota</taxon>
        <taxon>Bacteroidia</taxon>
        <taxon>Marinilabiliales</taxon>
        <taxon>Marinilabiliaceae</taxon>
        <taxon>Marinilabilia</taxon>
    </lineage>
</organism>
<gene>
    <name evidence="2" type="ORF">DDZ16_01590</name>
</gene>
<dbReference type="Proteomes" id="UP000244956">
    <property type="component" value="Unassembled WGS sequence"/>
</dbReference>
<dbReference type="SUPFAM" id="SSF82171">
    <property type="entry name" value="DPP6 N-terminal domain-like"/>
    <property type="match status" value="1"/>
</dbReference>
<evidence type="ECO:0008006" key="4">
    <source>
        <dbReference type="Google" id="ProtNLM"/>
    </source>
</evidence>
<protein>
    <recommendedName>
        <fullName evidence="4">Translocation protein TolB</fullName>
    </recommendedName>
</protein>
<proteinExistence type="predicted"/>
<reference evidence="2 3" key="1">
    <citation type="submission" date="2018-05" db="EMBL/GenBank/DDBJ databases">
        <title>Marinilabilia rubrum sp. nov., isolated from saltern sediment.</title>
        <authorList>
            <person name="Zhang R."/>
        </authorList>
    </citation>
    <scope>NUCLEOTIDE SEQUENCE [LARGE SCALE GENOMIC DNA]</scope>
    <source>
        <strain evidence="2 3">WTE16</strain>
    </source>
</reference>
<keyword evidence="3" id="KW-1185">Reference proteome</keyword>
<accession>A0A2U2BDR0</accession>
<evidence type="ECO:0000313" key="3">
    <source>
        <dbReference type="Proteomes" id="UP000244956"/>
    </source>
</evidence>
<name>A0A2U2BDR0_9BACT</name>
<dbReference type="Gene3D" id="2.120.10.30">
    <property type="entry name" value="TolB, C-terminal domain"/>
    <property type="match status" value="1"/>
</dbReference>
<dbReference type="CDD" id="cd15482">
    <property type="entry name" value="Sialidase_non-viral"/>
    <property type="match status" value="1"/>
</dbReference>
<dbReference type="EMBL" id="QEWP01000001">
    <property type="protein sequence ID" value="PWE01206.1"/>
    <property type="molecule type" value="Genomic_DNA"/>
</dbReference>
<dbReference type="Pfam" id="PF07676">
    <property type="entry name" value="PD40"/>
    <property type="match status" value="3"/>
</dbReference>
<feature type="chain" id="PRO_5015519704" description="Translocation protein TolB" evidence="1">
    <location>
        <begin position="21"/>
        <end position="328"/>
    </location>
</feature>
<evidence type="ECO:0000313" key="2">
    <source>
        <dbReference type="EMBL" id="PWE01206.1"/>
    </source>
</evidence>
<feature type="signal peptide" evidence="1">
    <location>
        <begin position="1"/>
        <end position="20"/>
    </location>
</feature>
<dbReference type="AlphaFoldDB" id="A0A2U2BDR0"/>
<dbReference type="OrthoDB" id="1117425at2"/>
<keyword evidence="1" id="KW-0732">Signal</keyword>
<sequence>MARKIYFLVLLISLMTYINAQTYHDSPSDFFFSKKVDAQPLMMSPGFISSGMDESGGSLGKNGDEFFFALKKQGAFSLILVTRFTDGFWTYPEVAPFSGHYFDASPFLSPGGDYLYFASNRPEHPEDGIPNWNIWRSKRGPSGNWSKPELTGFSNANGNETSVSVDKEGNVYFCADYESGTITLEKDHLDIYYVPVSDDGKWGEVVKFGMQINSEAVEQTPAISPDGRCLVFSSSRSGGEGTADLYVSYKENEEWTPCQNLESPVNSPAYEYCPVFSADGKLLLFTSNREVKMPSGINYSRLKKWVLGPGNGAGDIWYVKASSVQNER</sequence>
<dbReference type="InterPro" id="IPR011659">
    <property type="entry name" value="WD40"/>
</dbReference>
<dbReference type="InterPro" id="IPR011042">
    <property type="entry name" value="6-blade_b-propeller_TolB-like"/>
</dbReference>